<organism evidence="1 2">
    <name type="scientific">Vigna unguiculata</name>
    <name type="common">Cowpea</name>
    <dbReference type="NCBI Taxonomy" id="3917"/>
    <lineage>
        <taxon>Eukaryota</taxon>
        <taxon>Viridiplantae</taxon>
        <taxon>Streptophyta</taxon>
        <taxon>Embryophyta</taxon>
        <taxon>Tracheophyta</taxon>
        <taxon>Spermatophyta</taxon>
        <taxon>Magnoliopsida</taxon>
        <taxon>eudicotyledons</taxon>
        <taxon>Gunneridae</taxon>
        <taxon>Pentapetalae</taxon>
        <taxon>rosids</taxon>
        <taxon>fabids</taxon>
        <taxon>Fabales</taxon>
        <taxon>Fabaceae</taxon>
        <taxon>Papilionoideae</taxon>
        <taxon>50 kb inversion clade</taxon>
        <taxon>NPAAA clade</taxon>
        <taxon>indigoferoid/millettioid clade</taxon>
        <taxon>Phaseoleae</taxon>
        <taxon>Vigna</taxon>
    </lineage>
</organism>
<dbReference type="AlphaFoldDB" id="A0A4D6LE03"/>
<proteinExistence type="predicted"/>
<gene>
    <name evidence="1" type="ORF">DEO72_LG3g1170</name>
</gene>
<accession>A0A4D6LE03</accession>
<dbReference type="Proteomes" id="UP000501690">
    <property type="component" value="Linkage Group LG3"/>
</dbReference>
<evidence type="ECO:0000313" key="1">
    <source>
        <dbReference type="EMBL" id="QCD86646.1"/>
    </source>
</evidence>
<protein>
    <submittedName>
        <fullName evidence="1">Uncharacterized protein</fullName>
    </submittedName>
</protein>
<keyword evidence="2" id="KW-1185">Reference proteome</keyword>
<reference evidence="1 2" key="1">
    <citation type="submission" date="2019-04" db="EMBL/GenBank/DDBJ databases">
        <title>An improved genome assembly and genetic linkage map for asparagus bean, Vigna unguiculata ssp. sesquipedialis.</title>
        <authorList>
            <person name="Xia Q."/>
            <person name="Zhang R."/>
            <person name="Dong Y."/>
        </authorList>
    </citation>
    <scope>NUCLEOTIDE SEQUENCE [LARGE SCALE GENOMIC DNA]</scope>
    <source>
        <tissue evidence="1">Leaf</tissue>
    </source>
</reference>
<evidence type="ECO:0000313" key="2">
    <source>
        <dbReference type="Proteomes" id="UP000501690"/>
    </source>
</evidence>
<name>A0A4D6LE03_VIGUN</name>
<sequence length="84" mass="9326">MGVCVAKLCSSLACRVVRVSYLCAILMKSRPPNELARFRSTIVYFCCRFCHSPSELGPTVIARPVRRSRLATATYVIPMSSLLT</sequence>
<dbReference type="EMBL" id="CP039347">
    <property type="protein sequence ID" value="QCD86646.1"/>
    <property type="molecule type" value="Genomic_DNA"/>
</dbReference>